<keyword evidence="1" id="KW-0732">Signal</keyword>
<feature type="signal peptide" evidence="1">
    <location>
        <begin position="1"/>
        <end position="19"/>
    </location>
</feature>
<comment type="caution">
    <text evidence="3">The sequence shown here is derived from an EMBL/GenBank/DDBJ whole genome shotgun (WGS) entry which is preliminary data.</text>
</comment>
<dbReference type="InterPro" id="IPR050491">
    <property type="entry name" value="AmpC-like"/>
</dbReference>
<keyword evidence="3" id="KW-0378">Hydrolase</keyword>
<feature type="chain" id="PRO_5045339280" evidence="1">
    <location>
        <begin position="20"/>
        <end position="388"/>
    </location>
</feature>
<dbReference type="RefSeq" id="WP_386824890.1">
    <property type="nucleotide sequence ID" value="NZ_JBHTIF010000003.1"/>
</dbReference>
<reference evidence="4" key="1">
    <citation type="journal article" date="2019" name="Int. J. Syst. Evol. Microbiol.">
        <title>The Global Catalogue of Microorganisms (GCM) 10K type strain sequencing project: providing services to taxonomists for standard genome sequencing and annotation.</title>
        <authorList>
            <consortium name="The Broad Institute Genomics Platform"/>
            <consortium name="The Broad Institute Genome Sequencing Center for Infectious Disease"/>
            <person name="Wu L."/>
            <person name="Ma J."/>
        </authorList>
    </citation>
    <scope>NUCLEOTIDE SEQUENCE [LARGE SCALE GENOMIC DNA]</scope>
    <source>
        <strain evidence="4">CCUG 55585</strain>
    </source>
</reference>
<dbReference type="InterPro" id="IPR001466">
    <property type="entry name" value="Beta-lactam-related"/>
</dbReference>
<proteinExistence type="predicted"/>
<protein>
    <submittedName>
        <fullName evidence="3">Serine hydrolase domain-containing protein</fullName>
        <ecNumber evidence="3">3.-.-.-</ecNumber>
    </submittedName>
</protein>
<dbReference type="Pfam" id="PF00144">
    <property type="entry name" value="Beta-lactamase"/>
    <property type="match status" value="1"/>
</dbReference>
<gene>
    <name evidence="3" type="ORF">ACFQ0E_14160</name>
</gene>
<dbReference type="Proteomes" id="UP001597110">
    <property type="component" value="Unassembled WGS sequence"/>
</dbReference>
<feature type="domain" description="Beta-lactamase-related" evidence="2">
    <location>
        <begin position="43"/>
        <end position="368"/>
    </location>
</feature>
<dbReference type="EC" id="3.-.-.-" evidence="3"/>
<name>A0ABW2YEE2_9GAMM</name>
<evidence type="ECO:0000313" key="4">
    <source>
        <dbReference type="Proteomes" id="UP001597110"/>
    </source>
</evidence>
<evidence type="ECO:0000313" key="3">
    <source>
        <dbReference type="EMBL" id="MFD0726742.1"/>
    </source>
</evidence>
<accession>A0ABW2YEE2</accession>
<evidence type="ECO:0000256" key="1">
    <source>
        <dbReference type="SAM" id="SignalP"/>
    </source>
</evidence>
<dbReference type="InterPro" id="IPR012338">
    <property type="entry name" value="Beta-lactam/transpept-like"/>
</dbReference>
<organism evidence="3 4">
    <name type="scientific">Lysobacter brunescens</name>
    <dbReference type="NCBI Taxonomy" id="262323"/>
    <lineage>
        <taxon>Bacteria</taxon>
        <taxon>Pseudomonadati</taxon>
        <taxon>Pseudomonadota</taxon>
        <taxon>Gammaproteobacteria</taxon>
        <taxon>Lysobacterales</taxon>
        <taxon>Lysobacteraceae</taxon>
        <taxon>Lysobacter</taxon>
    </lineage>
</organism>
<sequence length="388" mass="41244">MHVPRRRFIAATSALFAGAAIPDVFSAGKSTGATDALDSAALDGLLDSAMADRSSPAVSLAVWQDGRERYARSVGMANLETSTPASSDSAFRIGSLTKQFAAGAILKLVDARELSLDDKAGRFLPSFGSHPSFTIRELLNHTAGLHEEADVSIASASSQVELADRIAKQATTFDFEPGGAWLYSNANYIVIGAIIEKVTGTPLATAARALLLHPLDLHRSAFDDASEVVAGRASGYSPTESGTPPFVNAMHLDVTQAGAAGAMRSTVRDLCRWHDALFSGRVVAPSSLTAMITPGKLRDGRNSSEHRFSERDSAMGETQYGLGLFLDRSTRDGSLIVQHHGGIAGFTAFLATHVPSRLTYACLFNVDGHPGLPLRGIRRSVFRHLLKP</sequence>
<dbReference type="PANTHER" id="PTHR46825">
    <property type="entry name" value="D-ALANYL-D-ALANINE-CARBOXYPEPTIDASE/ENDOPEPTIDASE AMPH"/>
    <property type="match status" value="1"/>
</dbReference>
<dbReference type="Gene3D" id="3.40.710.10">
    <property type="entry name" value="DD-peptidase/beta-lactamase superfamily"/>
    <property type="match status" value="1"/>
</dbReference>
<evidence type="ECO:0000259" key="2">
    <source>
        <dbReference type="Pfam" id="PF00144"/>
    </source>
</evidence>
<dbReference type="SUPFAM" id="SSF56601">
    <property type="entry name" value="beta-lactamase/transpeptidase-like"/>
    <property type="match status" value="1"/>
</dbReference>
<dbReference type="PANTHER" id="PTHR46825:SF9">
    <property type="entry name" value="BETA-LACTAMASE-RELATED DOMAIN-CONTAINING PROTEIN"/>
    <property type="match status" value="1"/>
</dbReference>
<keyword evidence="4" id="KW-1185">Reference proteome</keyword>
<dbReference type="GO" id="GO:0016787">
    <property type="term" value="F:hydrolase activity"/>
    <property type="evidence" value="ECO:0007669"/>
    <property type="project" value="UniProtKB-KW"/>
</dbReference>
<dbReference type="EMBL" id="JBHTIF010000003">
    <property type="protein sequence ID" value="MFD0726742.1"/>
    <property type="molecule type" value="Genomic_DNA"/>
</dbReference>